<dbReference type="AlphaFoldDB" id="A0A1I8M334"/>
<dbReference type="InterPro" id="IPR000504">
    <property type="entry name" value="RRM_dom"/>
</dbReference>
<dbReference type="SUPFAM" id="SSF54928">
    <property type="entry name" value="RNA-binding domain, RBD"/>
    <property type="match status" value="1"/>
</dbReference>
<keyword evidence="2" id="KW-0507">mRNA processing</keyword>
<proteinExistence type="predicted"/>
<feature type="domain" description="RRM" evidence="8">
    <location>
        <begin position="2"/>
        <end position="76"/>
    </location>
</feature>
<dbReference type="eggNOG" id="KOG0105">
    <property type="taxonomic scope" value="Eukaryota"/>
</dbReference>
<dbReference type="GO" id="GO:0006397">
    <property type="term" value="P:mRNA processing"/>
    <property type="evidence" value="ECO:0007669"/>
    <property type="project" value="UniProtKB-KW"/>
</dbReference>
<dbReference type="SMART" id="SM00360">
    <property type="entry name" value="RRM"/>
    <property type="match status" value="1"/>
</dbReference>
<feature type="compositionally biased region" description="Low complexity" evidence="7">
    <location>
        <begin position="247"/>
        <end position="262"/>
    </location>
</feature>
<dbReference type="KEGG" id="mde:101897469"/>
<evidence type="ECO:0000256" key="7">
    <source>
        <dbReference type="SAM" id="MobiDB-lite"/>
    </source>
</evidence>
<evidence type="ECO:0000256" key="1">
    <source>
        <dbReference type="ARBA" id="ARBA00004123"/>
    </source>
</evidence>
<dbReference type="InterPro" id="IPR035979">
    <property type="entry name" value="RBD_domain_sf"/>
</dbReference>
<name>A0A1I8M334_MUSDO</name>
<feature type="compositionally biased region" description="Polar residues" evidence="7">
    <location>
        <begin position="85"/>
        <end position="94"/>
    </location>
</feature>
<dbReference type="PROSITE" id="PS50102">
    <property type="entry name" value="RRM"/>
    <property type="match status" value="1"/>
</dbReference>
<accession>A0A1I8M334</accession>
<comment type="subcellular location">
    <subcellularLocation>
        <location evidence="1">Nucleus</location>
    </subcellularLocation>
</comment>
<gene>
    <name evidence="9" type="primary">101897469</name>
</gene>
<dbReference type="InterPro" id="IPR012677">
    <property type="entry name" value="Nucleotide-bd_a/b_plait_sf"/>
</dbReference>
<evidence type="ECO:0000256" key="2">
    <source>
        <dbReference type="ARBA" id="ARBA00022664"/>
    </source>
</evidence>
<dbReference type="OrthoDB" id="8070250at2759"/>
<dbReference type="GO" id="GO:0005737">
    <property type="term" value="C:cytoplasm"/>
    <property type="evidence" value="ECO:0007669"/>
    <property type="project" value="TreeGrafter"/>
</dbReference>
<dbReference type="GO" id="GO:0003729">
    <property type="term" value="F:mRNA binding"/>
    <property type="evidence" value="ECO:0007669"/>
    <property type="project" value="TreeGrafter"/>
</dbReference>
<sequence>MSRVLIGNLPPGTTIRNIDDFCSPFGRLLYVDVKNQGNFTVACVEYENTRNALNLIRARNGYNYNGYTVQLKPMSDDYSGPFEVRNNSSRQTNLPPSAPSWSNNVSSSNFDNNRGNNYNSNSNISSGGSGGPLDNLDFTQACRIVYQRFISEGFNPQVAREKALDFVTNMQSRNNQGFNSNCDYFNQNQVGGPSSSNNLNNFGGPNNFNDNFNGNGNQNWNGGNQNWGNNQNWNSNQDSYQNSNWGNFNSNNGPSSWNNNGVNNGGGGGGMPFPMQGNNFNNGGWNNGGNNFIPNPGMPGGNMGPQTKPVRNVVDRDTYMKSVIIRKKIEAKITRGISTPRDLKNLQFHTQIIQDYESNLRFQRKLGKKWAIEELQKMQRYKSASGLVQKLSLIPQAKLTVSEKNSLAKNKAIIDEYEKTLKEGAARASAGPVKKVTGAALAAFERKKTQLIKEAKKNYPFDFRLSGAAKRKMRSLLDAGIEMSEAKLLALHSSLVVKELIDLKTAIKKITGGVDKSKQLVPYTGKPGVGGKPKPGAAGKATTNKPGAAKKAAATTKPAAAATKLDPALAKMTKKERDGMRSANRLIFRYESNNTDVESLTDRDIVLLRMSLKRLQTFNEKYGTALRKTKFDVLLSEKYDKVGIKKDGEAAEENKDENAKEGDDDNAEGGEEAGDDQCEGEDGDADAGDQTMEEQ</sequence>
<feature type="compositionally biased region" description="Acidic residues" evidence="7">
    <location>
        <begin position="662"/>
        <end position="695"/>
    </location>
</feature>
<organism evidence="9">
    <name type="scientific">Musca domestica</name>
    <name type="common">House fly</name>
    <dbReference type="NCBI Taxonomy" id="7370"/>
    <lineage>
        <taxon>Eukaryota</taxon>
        <taxon>Metazoa</taxon>
        <taxon>Ecdysozoa</taxon>
        <taxon>Arthropoda</taxon>
        <taxon>Hexapoda</taxon>
        <taxon>Insecta</taxon>
        <taxon>Pterygota</taxon>
        <taxon>Neoptera</taxon>
        <taxon>Endopterygota</taxon>
        <taxon>Diptera</taxon>
        <taxon>Brachycera</taxon>
        <taxon>Muscomorpha</taxon>
        <taxon>Muscoidea</taxon>
        <taxon>Muscidae</taxon>
        <taxon>Musca</taxon>
    </lineage>
</organism>
<feature type="region of interest" description="Disordered" evidence="7">
    <location>
        <begin position="524"/>
        <end position="556"/>
    </location>
</feature>
<keyword evidence="4 6" id="KW-0694">RNA-binding</keyword>
<dbReference type="Pfam" id="PF00076">
    <property type="entry name" value="RRM_1"/>
    <property type="match status" value="1"/>
</dbReference>
<dbReference type="VEuPathDB" id="VectorBase:MDOA000752"/>
<feature type="region of interest" description="Disordered" evidence="7">
    <location>
        <begin position="247"/>
        <end position="269"/>
    </location>
</feature>
<evidence type="ECO:0000256" key="3">
    <source>
        <dbReference type="ARBA" id="ARBA00022737"/>
    </source>
</evidence>
<dbReference type="PANTHER" id="PTHR23003:SF62">
    <property type="entry name" value="SERINE_ARGININE (SR)-TYPE SHUTTLING MRNA BINDING PROTEIN NPL3"/>
    <property type="match status" value="1"/>
</dbReference>
<feature type="compositionally biased region" description="Low complexity" evidence="7">
    <location>
        <begin position="99"/>
        <end position="126"/>
    </location>
</feature>
<protein>
    <recommendedName>
        <fullName evidence="8">RRM domain-containing protein</fullName>
    </recommendedName>
</protein>
<dbReference type="GO" id="GO:0005634">
    <property type="term" value="C:nucleus"/>
    <property type="evidence" value="ECO:0007669"/>
    <property type="project" value="UniProtKB-SubCell"/>
</dbReference>
<evidence type="ECO:0000313" key="9">
    <source>
        <dbReference type="EnsemblMetazoa" id="MDOA000752-PA"/>
    </source>
</evidence>
<keyword evidence="3" id="KW-0677">Repeat</keyword>
<dbReference type="RefSeq" id="XP_005185005.2">
    <property type="nucleotide sequence ID" value="XM_005184948.4"/>
</dbReference>
<dbReference type="VEuPathDB" id="VectorBase:MDOMA2_015340"/>
<evidence type="ECO:0000256" key="6">
    <source>
        <dbReference type="PROSITE-ProRule" id="PRU00176"/>
    </source>
</evidence>
<keyword evidence="5" id="KW-0539">Nucleus</keyword>
<dbReference type="PANTHER" id="PTHR23003">
    <property type="entry name" value="RNA RECOGNITION MOTIF RRM DOMAIN CONTAINING PROTEIN"/>
    <property type="match status" value="1"/>
</dbReference>
<evidence type="ECO:0000256" key="4">
    <source>
        <dbReference type="ARBA" id="ARBA00022884"/>
    </source>
</evidence>
<dbReference type="STRING" id="7370.A0A1I8M334"/>
<reference evidence="9" key="1">
    <citation type="submission" date="2021-01" db="UniProtKB">
        <authorList>
            <consortium name="EnsemblMetazoa"/>
        </authorList>
    </citation>
    <scope>IDENTIFICATION</scope>
    <source>
        <strain evidence="9">Aabys</strain>
    </source>
</reference>
<dbReference type="EnsemblMetazoa" id="MDOA000752-RA">
    <property type="protein sequence ID" value="MDOA000752-PA"/>
    <property type="gene ID" value="MDOA000752"/>
</dbReference>
<feature type="region of interest" description="Disordered" evidence="7">
    <location>
        <begin position="78"/>
        <end position="130"/>
    </location>
</feature>
<dbReference type="InterPro" id="IPR050374">
    <property type="entry name" value="RRT5_SRSF_SR"/>
</dbReference>
<evidence type="ECO:0000256" key="5">
    <source>
        <dbReference type="ARBA" id="ARBA00023242"/>
    </source>
</evidence>
<dbReference type="Gene3D" id="3.30.70.330">
    <property type="match status" value="1"/>
</dbReference>
<evidence type="ECO:0000259" key="8">
    <source>
        <dbReference type="PROSITE" id="PS50102"/>
    </source>
</evidence>
<feature type="compositionally biased region" description="Low complexity" evidence="7">
    <location>
        <begin position="534"/>
        <end position="556"/>
    </location>
</feature>
<feature type="region of interest" description="Disordered" evidence="7">
    <location>
        <begin position="642"/>
        <end position="695"/>
    </location>
</feature>
<feature type="compositionally biased region" description="Basic and acidic residues" evidence="7">
    <location>
        <begin position="642"/>
        <end position="661"/>
    </location>
</feature>